<sequence length="505" mass="54822">MSARQETPLLEKAAIASPYFVRAAPAWKVWDVTSPSFRFYFLILLSVVPFAAHFVTNQMGALQQFMLDDATFPITNTMYGALNAAVAVPNMIIPFFGGHLMDFKGHTTTILCFLALMCIGHGVVVLAMSHHTFWLAVVGRIIYGLGGGSAIVGARVMVSAWFDMDITFAMGTMVAFTSVAKMLAKATVAPIAIHFGSYTYGLLYGLAICLVSCVVAGLVAVHVTQLKALKARYCDTSDRTLDPRLTWLNRYVTTERRLRTHHHAMPTLACFQEFPLMFWVLVILHVVYVQEFHLFENVSASYLYQTHGYSIVKSGFVSSLSHSAVLFAPVFGILIDRVGGRVPVILTSAALGILAYGLLLFTTVTPVVSLLLISVCLCATPTVLMACMPLTIPKSRYGLAFGIGEVVDAVGGASGNLVVGYVRDATGSYDAVMDLFFGLAWFVLLLCVLLACLDHYNGHALSKAAQSPRRVSVCDESDTVVDVARTLYESSSDEERGSTQQAAAK</sequence>
<evidence type="ECO:0000256" key="3">
    <source>
        <dbReference type="ARBA" id="ARBA00022448"/>
    </source>
</evidence>
<feature type="transmembrane region" description="Helical" evidence="25">
    <location>
        <begin position="342"/>
        <end position="361"/>
    </location>
</feature>
<feature type="transmembrane region" description="Helical" evidence="25">
    <location>
        <begin position="399"/>
        <end position="423"/>
    </location>
</feature>
<proteinExistence type="inferred from homology"/>
<evidence type="ECO:0000256" key="14">
    <source>
        <dbReference type="ARBA" id="ARBA00044898"/>
    </source>
</evidence>
<keyword evidence="3" id="KW-0813">Transport</keyword>
<comment type="catalytic activity">
    <reaction evidence="17">
        <text>L-arginyl-glycine(out) = L-arginyl-glycine(in)</text>
        <dbReference type="Rhea" id="RHEA:79391"/>
        <dbReference type="ChEBI" id="CHEBI:229955"/>
    </reaction>
</comment>
<evidence type="ECO:0000256" key="12">
    <source>
        <dbReference type="ARBA" id="ARBA00044891"/>
    </source>
</evidence>
<feature type="transmembrane region" description="Helical" evidence="25">
    <location>
        <begin position="435"/>
        <end position="453"/>
    </location>
</feature>
<comment type="catalytic activity">
    <reaction evidence="20">
        <text>L-lysyl-glycine(out) = L-lysyl-glycine(in)</text>
        <dbReference type="Rhea" id="RHEA:79407"/>
        <dbReference type="ChEBI" id="CHEBI:191202"/>
    </reaction>
</comment>
<evidence type="ECO:0000256" key="18">
    <source>
        <dbReference type="ARBA" id="ARBA00044912"/>
    </source>
</evidence>
<dbReference type="OrthoDB" id="424834at2759"/>
<dbReference type="InterPro" id="IPR052187">
    <property type="entry name" value="MFSD1"/>
</dbReference>
<dbReference type="InterPro" id="IPR020846">
    <property type="entry name" value="MFS_dom"/>
</dbReference>
<feature type="transmembrane region" description="Helical" evidence="25">
    <location>
        <begin position="276"/>
        <end position="295"/>
    </location>
</feature>
<comment type="catalytic activity">
    <reaction evidence="11">
        <text>L-alpha-aminoacyl-L-histidine(out) = L-alpha-aminoacyl-L-histidine(in)</text>
        <dbReference type="Rhea" id="RHEA:79375"/>
        <dbReference type="ChEBI" id="CHEBI:229967"/>
    </reaction>
</comment>
<feature type="transmembrane region" description="Helical" evidence="25">
    <location>
        <begin position="141"/>
        <end position="162"/>
    </location>
</feature>
<feature type="transmembrane region" description="Helical" evidence="25">
    <location>
        <begin position="174"/>
        <end position="196"/>
    </location>
</feature>
<feature type="domain" description="Major facilitator superfamily (MFS) profile" evidence="26">
    <location>
        <begin position="41"/>
        <end position="458"/>
    </location>
</feature>
<name>A0A485KKQ1_9STRA</name>
<feature type="transmembrane region" description="Helical" evidence="25">
    <location>
        <begin position="367"/>
        <end position="387"/>
    </location>
</feature>
<feature type="transmembrane region" description="Helical" evidence="25">
    <location>
        <begin position="315"/>
        <end position="335"/>
    </location>
</feature>
<dbReference type="PANTHER" id="PTHR23512:SF3">
    <property type="entry name" value="MAJOR FACILITATOR SUPERFAMILY DOMAIN-CONTAINING PROTEIN 1"/>
    <property type="match status" value="1"/>
</dbReference>
<evidence type="ECO:0000256" key="16">
    <source>
        <dbReference type="ARBA" id="ARBA00044900"/>
    </source>
</evidence>
<keyword evidence="5 25" id="KW-1133">Transmembrane helix</keyword>
<evidence type="ECO:0000256" key="9">
    <source>
        <dbReference type="ARBA" id="ARBA00044878"/>
    </source>
</evidence>
<evidence type="ECO:0000256" key="25">
    <source>
        <dbReference type="SAM" id="Phobius"/>
    </source>
</evidence>
<dbReference type="PROSITE" id="PS50850">
    <property type="entry name" value="MFS"/>
    <property type="match status" value="1"/>
</dbReference>
<evidence type="ECO:0000313" key="28">
    <source>
        <dbReference type="EMBL" id="VFT85488.1"/>
    </source>
</evidence>
<comment type="catalytic activity">
    <reaction evidence="9">
        <text>L-histidyl-glycine(out) = L-histidyl-glycine(in)</text>
        <dbReference type="Rhea" id="RHEA:79395"/>
        <dbReference type="ChEBI" id="CHEBI:229957"/>
    </reaction>
</comment>
<comment type="subunit">
    <text evidence="24">Homodimer. Interacts with lysosomal protein GLMP (via lumenal domain); the interaction starts while both proteins are still in the endoplasmic reticulum and is required for stabilization of MFSD1 in lysosomes but has no direct effect on its targeting to lysosomes or transporter activity.</text>
</comment>
<feature type="transmembrane region" description="Helical" evidence="25">
    <location>
        <begin position="202"/>
        <end position="223"/>
    </location>
</feature>
<dbReference type="EMBL" id="CAADRA010005129">
    <property type="protein sequence ID" value="VFT85488.1"/>
    <property type="molecule type" value="Genomic_DNA"/>
</dbReference>
<feature type="transmembrane region" description="Helical" evidence="25">
    <location>
        <begin position="37"/>
        <end position="56"/>
    </location>
</feature>
<dbReference type="GO" id="GO:0005765">
    <property type="term" value="C:lysosomal membrane"/>
    <property type="evidence" value="ECO:0007669"/>
    <property type="project" value="UniProtKB-SubCell"/>
</dbReference>
<comment type="catalytic activity">
    <reaction evidence="15">
        <text>L-arginyl-L-alpha-amino acid(out) = L-arginyl-L-alpha-amino acid(in)</text>
        <dbReference type="Rhea" id="RHEA:79371"/>
        <dbReference type="ChEBI" id="CHEBI:84315"/>
    </reaction>
</comment>
<reference evidence="28 29" key="1">
    <citation type="submission" date="2019-03" db="EMBL/GenBank/DDBJ databases">
        <authorList>
            <person name="Gaulin E."/>
            <person name="Dumas B."/>
        </authorList>
    </citation>
    <scope>NUCLEOTIDE SEQUENCE [LARGE SCALE GENOMIC DNA]</scope>
    <source>
        <strain evidence="28">CBS 568.67</strain>
    </source>
</reference>
<evidence type="ECO:0000256" key="8">
    <source>
        <dbReference type="ARBA" id="ARBA00044876"/>
    </source>
</evidence>
<evidence type="ECO:0000256" key="24">
    <source>
        <dbReference type="ARBA" id="ARBA00046376"/>
    </source>
</evidence>
<comment type="catalytic activity">
    <reaction evidence="12">
        <text>L-lysyl-L-alpha-amino acid(out) = L-lysyl-L-alpha-amino acid(in)</text>
        <dbReference type="Rhea" id="RHEA:79387"/>
        <dbReference type="ChEBI" id="CHEBI:229965"/>
    </reaction>
</comment>
<evidence type="ECO:0000256" key="2">
    <source>
        <dbReference type="ARBA" id="ARBA00008335"/>
    </source>
</evidence>
<evidence type="ECO:0000256" key="15">
    <source>
        <dbReference type="ARBA" id="ARBA00044899"/>
    </source>
</evidence>
<dbReference type="SUPFAM" id="SSF103473">
    <property type="entry name" value="MFS general substrate transporter"/>
    <property type="match status" value="1"/>
</dbReference>
<comment type="similarity">
    <text evidence="2">Belongs to the major facilitator superfamily.</text>
</comment>
<evidence type="ECO:0000256" key="11">
    <source>
        <dbReference type="ARBA" id="ARBA00044884"/>
    </source>
</evidence>
<evidence type="ECO:0000256" key="21">
    <source>
        <dbReference type="ARBA" id="ARBA00044985"/>
    </source>
</evidence>
<comment type="catalytic activity">
    <reaction evidence="13">
        <text>L-alpha-aminoacyl-L-lysine(out) = L-alpha-aminoacyl-L-lysine(in)</text>
        <dbReference type="Rhea" id="RHEA:79383"/>
        <dbReference type="ChEBI" id="CHEBI:229966"/>
    </reaction>
</comment>
<comment type="catalytic activity">
    <reaction evidence="10">
        <text>L-alpha-aminoacyl-L-arginine(out) = L-alpha-aminoacyl-L-arginine(in)</text>
        <dbReference type="Rhea" id="RHEA:79367"/>
        <dbReference type="ChEBI" id="CHEBI:229968"/>
    </reaction>
</comment>
<evidence type="ECO:0000256" key="4">
    <source>
        <dbReference type="ARBA" id="ARBA00022692"/>
    </source>
</evidence>
<evidence type="ECO:0000256" key="20">
    <source>
        <dbReference type="ARBA" id="ARBA00044924"/>
    </source>
</evidence>
<evidence type="ECO:0000313" key="27">
    <source>
        <dbReference type="EMBL" id="KAF0700884.1"/>
    </source>
</evidence>
<evidence type="ECO:0000256" key="22">
    <source>
        <dbReference type="ARBA" id="ARBA00045018"/>
    </source>
</evidence>
<dbReference type="PANTHER" id="PTHR23512">
    <property type="entry name" value="MAJOR FACILITATOR SUPERFAMILY DOMAIN-CONTAINING PROTEIN 1"/>
    <property type="match status" value="1"/>
</dbReference>
<evidence type="ECO:0000259" key="26">
    <source>
        <dbReference type="PROSITE" id="PS50850"/>
    </source>
</evidence>
<organism evidence="28 29">
    <name type="scientific">Aphanomyces stellatus</name>
    <dbReference type="NCBI Taxonomy" id="120398"/>
    <lineage>
        <taxon>Eukaryota</taxon>
        <taxon>Sar</taxon>
        <taxon>Stramenopiles</taxon>
        <taxon>Oomycota</taxon>
        <taxon>Saprolegniomycetes</taxon>
        <taxon>Saprolegniales</taxon>
        <taxon>Verrucalvaceae</taxon>
        <taxon>Aphanomyces</taxon>
    </lineage>
</organism>
<dbReference type="EMBL" id="VJMH01005108">
    <property type="protein sequence ID" value="KAF0700884.1"/>
    <property type="molecule type" value="Genomic_DNA"/>
</dbReference>
<accession>A0A485KKQ1</accession>
<evidence type="ECO:0000313" key="29">
    <source>
        <dbReference type="Proteomes" id="UP000332933"/>
    </source>
</evidence>
<comment type="catalytic activity">
    <reaction evidence="18">
        <text>L-histidyl-L-alpha-amino acid(out) = L-histidyl-L-alpha-amino acid(in)</text>
        <dbReference type="Rhea" id="RHEA:79379"/>
        <dbReference type="ChEBI" id="CHEBI:229964"/>
    </reaction>
</comment>
<evidence type="ECO:0000256" key="13">
    <source>
        <dbReference type="ARBA" id="ARBA00044893"/>
    </source>
</evidence>
<comment type="catalytic activity">
    <reaction evidence="14">
        <text>L-aspartyl-L-lysine(out) = L-aspartyl-L-lysine(in)</text>
        <dbReference type="Rhea" id="RHEA:79411"/>
        <dbReference type="ChEBI" id="CHEBI:229953"/>
    </reaction>
</comment>
<feature type="transmembrane region" description="Helical" evidence="25">
    <location>
        <begin position="76"/>
        <end position="96"/>
    </location>
</feature>
<comment type="subcellular location">
    <subcellularLocation>
        <location evidence="1">Lysosome membrane</location>
        <topology evidence="1">Multi-pass membrane protein</topology>
    </subcellularLocation>
</comment>
<dbReference type="Proteomes" id="UP000332933">
    <property type="component" value="Unassembled WGS sequence"/>
</dbReference>
<evidence type="ECO:0000256" key="17">
    <source>
        <dbReference type="ARBA" id="ARBA00044903"/>
    </source>
</evidence>
<comment type="catalytic activity">
    <reaction evidence="16">
        <text>L-lysyl-L-lysine(out) = L-lysyl-L-lysine(in)</text>
        <dbReference type="Rhea" id="RHEA:79403"/>
        <dbReference type="ChEBI" id="CHEBI:229956"/>
    </reaction>
</comment>
<dbReference type="AlphaFoldDB" id="A0A485KKQ1"/>
<keyword evidence="29" id="KW-1185">Reference proteome</keyword>
<evidence type="ECO:0000256" key="19">
    <source>
        <dbReference type="ARBA" id="ARBA00044919"/>
    </source>
</evidence>
<evidence type="ECO:0000256" key="10">
    <source>
        <dbReference type="ARBA" id="ARBA00044881"/>
    </source>
</evidence>
<dbReference type="Pfam" id="PF07690">
    <property type="entry name" value="MFS_1"/>
    <property type="match status" value="1"/>
</dbReference>
<evidence type="ECO:0000256" key="1">
    <source>
        <dbReference type="ARBA" id="ARBA00004155"/>
    </source>
</evidence>
<keyword evidence="6 25" id="KW-0472">Membrane</keyword>
<dbReference type="InterPro" id="IPR011701">
    <property type="entry name" value="MFS"/>
</dbReference>
<comment type="catalytic activity">
    <reaction evidence="19">
        <text>L-alanyl-L-lysine(out) = L-alanyl-L-lysine(in)</text>
        <dbReference type="Rhea" id="RHEA:79415"/>
        <dbReference type="ChEBI" id="CHEBI:192470"/>
    </reaction>
</comment>
<evidence type="ECO:0000256" key="6">
    <source>
        <dbReference type="ARBA" id="ARBA00023136"/>
    </source>
</evidence>
<feature type="transmembrane region" description="Helical" evidence="25">
    <location>
        <begin position="108"/>
        <end position="129"/>
    </location>
</feature>
<gene>
    <name evidence="28" type="primary">Aste57867_8602</name>
    <name evidence="27" type="ORF">As57867_008570</name>
    <name evidence="28" type="ORF">ASTE57867_8602</name>
</gene>
<evidence type="ECO:0000256" key="5">
    <source>
        <dbReference type="ARBA" id="ARBA00022989"/>
    </source>
</evidence>
<comment type="function">
    <text evidence="23">Lysosomal dipeptide uniporter that selectively exports lysine, arginine or histidine-containing dipeptides with a net positive charge from the lysosome lumen into the cytosol. Could play a role in a specific type of protein O-glycosylation indirectly regulating macrophages migration and tissue invasion. Also essential for liver homeostasis.</text>
</comment>
<dbReference type="InterPro" id="IPR036259">
    <property type="entry name" value="MFS_trans_sf"/>
</dbReference>
<protein>
    <recommendedName>
        <fullName evidence="21">Lysosomal dipeptide transporter MFSD1</fullName>
    </recommendedName>
    <alternativeName>
        <fullName evidence="22">Major facilitator superfamily domain-containing protein 1</fullName>
    </alternativeName>
</protein>
<comment type="catalytic activity">
    <reaction evidence="8">
        <text>L-lysyl-L-alanine(out) = L-lysyl-L-alanine(in)</text>
        <dbReference type="Rhea" id="RHEA:79399"/>
        <dbReference type="ChEBI" id="CHEBI:229954"/>
    </reaction>
</comment>
<keyword evidence="7" id="KW-0458">Lysosome</keyword>
<reference evidence="27" key="2">
    <citation type="submission" date="2019-06" db="EMBL/GenBank/DDBJ databases">
        <title>Genomics analysis of Aphanomyces spp. identifies a new class of oomycete effector associated with host adaptation.</title>
        <authorList>
            <person name="Gaulin E."/>
        </authorList>
    </citation>
    <scope>NUCLEOTIDE SEQUENCE</scope>
    <source>
        <strain evidence="27">CBS 578.67</strain>
    </source>
</reference>
<evidence type="ECO:0000256" key="23">
    <source>
        <dbReference type="ARBA" id="ARBA00045709"/>
    </source>
</evidence>
<dbReference type="Gene3D" id="1.20.1250.20">
    <property type="entry name" value="MFS general substrate transporter like domains"/>
    <property type="match status" value="2"/>
</dbReference>
<evidence type="ECO:0000256" key="7">
    <source>
        <dbReference type="ARBA" id="ARBA00023228"/>
    </source>
</evidence>
<keyword evidence="4 25" id="KW-0812">Transmembrane</keyword>
<dbReference type="GO" id="GO:0022857">
    <property type="term" value="F:transmembrane transporter activity"/>
    <property type="evidence" value="ECO:0007669"/>
    <property type="project" value="InterPro"/>
</dbReference>